<dbReference type="RefSeq" id="WP_138789546.1">
    <property type="nucleotide sequence ID" value="NZ_JBHTGQ010000032.1"/>
</dbReference>
<evidence type="ECO:0000313" key="9">
    <source>
        <dbReference type="Proteomes" id="UP001596528"/>
    </source>
</evidence>
<dbReference type="InterPro" id="IPR014284">
    <property type="entry name" value="RNA_pol_sigma-70_dom"/>
</dbReference>
<dbReference type="NCBIfam" id="NF006176">
    <property type="entry name" value="PRK08311.2-4"/>
    <property type="match status" value="1"/>
</dbReference>
<keyword evidence="5 6" id="KW-0804">Transcription</keyword>
<comment type="subcellular location">
    <subcellularLocation>
        <location evidence="6">Cytoplasm</location>
    </subcellularLocation>
</comment>
<keyword evidence="1 6" id="KW-0963">Cytoplasm</keyword>
<keyword evidence="2 6" id="KW-0805">Transcription regulation</keyword>
<dbReference type="InterPro" id="IPR014244">
    <property type="entry name" value="RNA_pol_sigma-I"/>
</dbReference>
<dbReference type="Gene3D" id="1.10.1740.10">
    <property type="match status" value="1"/>
</dbReference>
<dbReference type="HAMAP" id="MF_02064">
    <property type="entry name" value="Sigma70_SigI"/>
    <property type="match status" value="1"/>
</dbReference>
<evidence type="ECO:0000256" key="6">
    <source>
        <dbReference type="HAMAP-Rule" id="MF_02064"/>
    </source>
</evidence>
<dbReference type="PIRSF" id="PIRSF038953">
    <property type="entry name" value="SigI"/>
    <property type="match status" value="1"/>
</dbReference>
<protein>
    <recommendedName>
        <fullName evidence="6">RNA polymerase sigma factor SigI</fullName>
    </recommendedName>
</protein>
<dbReference type="NCBIfam" id="TIGR02895">
    <property type="entry name" value="spore_sigI"/>
    <property type="match status" value="1"/>
</dbReference>
<gene>
    <name evidence="6 8" type="primary">sigI</name>
    <name evidence="8" type="ORF">ACFQWB_14000</name>
</gene>
<feature type="DNA-binding region" description="H-T-H motif" evidence="6">
    <location>
        <begin position="215"/>
        <end position="234"/>
    </location>
</feature>
<evidence type="ECO:0000256" key="1">
    <source>
        <dbReference type="ARBA" id="ARBA00022490"/>
    </source>
</evidence>
<dbReference type="PANTHER" id="PTHR30385">
    <property type="entry name" value="SIGMA FACTOR F FLAGELLAR"/>
    <property type="match status" value="1"/>
</dbReference>
<keyword evidence="6" id="KW-0346">Stress response</keyword>
<evidence type="ECO:0000256" key="3">
    <source>
        <dbReference type="ARBA" id="ARBA00023082"/>
    </source>
</evidence>
<evidence type="ECO:0000256" key="4">
    <source>
        <dbReference type="ARBA" id="ARBA00023125"/>
    </source>
</evidence>
<name>A0ABW2V4F9_9BACL</name>
<dbReference type="NCBIfam" id="TIGR02937">
    <property type="entry name" value="sigma70-ECF"/>
    <property type="match status" value="1"/>
</dbReference>
<proteinExistence type="inferred from homology"/>
<dbReference type="PANTHER" id="PTHR30385:SF6">
    <property type="entry name" value="RNA POLYMERASE SIGMA FACTOR SIGI"/>
    <property type="match status" value="1"/>
</dbReference>
<dbReference type="EMBL" id="JBHTGQ010000032">
    <property type="protein sequence ID" value="MFC7751034.1"/>
    <property type="molecule type" value="Genomic_DNA"/>
</dbReference>
<evidence type="ECO:0000313" key="8">
    <source>
        <dbReference type="EMBL" id="MFC7751034.1"/>
    </source>
</evidence>
<sequence length="261" mass="30107">MLLVLFKKWLGKNRTEDHSPELEPLERKVLLIQQGDLRLRNQFIADYQPYIIKTVSRFCKRYIDPARDDEFSIALSAFNEALNQFSPNEGRSFLGFADTVIRRRLIDHVRKEQRHSGSVPLSAFEVEDDEQNVVNPVEIKQAIEAYEKDQVAESRRSEILDYGRCLGEFGIAFGELAEHAPKHADSRETLIQIASKLAGEPNLMRTLLVQKTLPIKELLDHVDVSRKTLERNRKYIIAIALILSGPYPYLQDYIQVTERSL</sequence>
<keyword evidence="3 6" id="KW-0731">Sigma factor</keyword>
<accession>A0ABW2V4F9</accession>
<dbReference type="InterPro" id="IPR013325">
    <property type="entry name" value="RNA_pol_sigma_r2"/>
</dbReference>
<keyword evidence="9" id="KW-1185">Reference proteome</keyword>
<feature type="short sequence motif" description="Polymerase core binding" evidence="6">
    <location>
        <begin position="69"/>
        <end position="82"/>
    </location>
</feature>
<comment type="function">
    <text evidence="6">Sigma factors are initiation factors that promote the attachment of RNA polymerase to specific initiation sites and are then released.</text>
</comment>
<dbReference type="Pfam" id="PF04542">
    <property type="entry name" value="Sigma70_r2"/>
    <property type="match status" value="1"/>
</dbReference>
<feature type="domain" description="RNA polymerase sigma-70 region 2" evidence="7">
    <location>
        <begin position="44"/>
        <end position="114"/>
    </location>
</feature>
<comment type="caution">
    <text evidence="8">The sequence shown here is derived from an EMBL/GenBank/DDBJ whole genome shotgun (WGS) entry which is preliminary data.</text>
</comment>
<dbReference type="InterPro" id="IPR007627">
    <property type="entry name" value="RNA_pol_sigma70_r2"/>
</dbReference>
<dbReference type="Proteomes" id="UP001596528">
    <property type="component" value="Unassembled WGS sequence"/>
</dbReference>
<organism evidence="8 9">
    <name type="scientific">Paenibacillus thermoaerophilus</name>
    <dbReference type="NCBI Taxonomy" id="1215385"/>
    <lineage>
        <taxon>Bacteria</taxon>
        <taxon>Bacillati</taxon>
        <taxon>Bacillota</taxon>
        <taxon>Bacilli</taxon>
        <taxon>Bacillales</taxon>
        <taxon>Paenibacillaceae</taxon>
        <taxon>Paenibacillus</taxon>
    </lineage>
</organism>
<reference evidence="9" key="1">
    <citation type="journal article" date="2019" name="Int. J. Syst. Evol. Microbiol.">
        <title>The Global Catalogue of Microorganisms (GCM) 10K type strain sequencing project: providing services to taxonomists for standard genome sequencing and annotation.</title>
        <authorList>
            <consortium name="The Broad Institute Genomics Platform"/>
            <consortium name="The Broad Institute Genome Sequencing Center for Infectious Disease"/>
            <person name="Wu L."/>
            <person name="Ma J."/>
        </authorList>
    </citation>
    <scope>NUCLEOTIDE SEQUENCE [LARGE SCALE GENOMIC DNA]</scope>
    <source>
        <strain evidence="9">JCM 18657</strain>
    </source>
</reference>
<evidence type="ECO:0000256" key="2">
    <source>
        <dbReference type="ARBA" id="ARBA00023015"/>
    </source>
</evidence>
<keyword evidence="4 6" id="KW-0238">DNA-binding</keyword>
<evidence type="ECO:0000256" key="5">
    <source>
        <dbReference type="ARBA" id="ARBA00023163"/>
    </source>
</evidence>
<comment type="subunit">
    <text evidence="6">Interacts with RsgI.</text>
</comment>
<evidence type="ECO:0000259" key="7">
    <source>
        <dbReference type="Pfam" id="PF04542"/>
    </source>
</evidence>
<comment type="similarity">
    <text evidence="6">Belongs to the sigma-70 factor family. SigI subfamily.</text>
</comment>
<comment type="activity regulation">
    <text evidence="6">Negatively regulated by the anti-sigma-I factor RsgI.</text>
</comment>
<dbReference type="SUPFAM" id="SSF88946">
    <property type="entry name" value="Sigma2 domain of RNA polymerase sigma factors"/>
    <property type="match status" value="1"/>
</dbReference>